<dbReference type="Pfam" id="PF02311">
    <property type="entry name" value="AraC_binding"/>
    <property type="match status" value="1"/>
</dbReference>
<evidence type="ECO:0000313" key="6">
    <source>
        <dbReference type="EMBL" id="HJC38156.1"/>
    </source>
</evidence>
<dbReference type="InterPro" id="IPR020449">
    <property type="entry name" value="Tscrpt_reg_AraC-type_HTH"/>
</dbReference>
<dbReference type="GO" id="GO:0003700">
    <property type="term" value="F:DNA-binding transcription factor activity"/>
    <property type="evidence" value="ECO:0007669"/>
    <property type="project" value="InterPro"/>
</dbReference>
<dbReference type="InterPro" id="IPR018060">
    <property type="entry name" value="HTH_AraC"/>
</dbReference>
<dbReference type="GO" id="GO:0043565">
    <property type="term" value="F:sequence-specific DNA binding"/>
    <property type="evidence" value="ECO:0007669"/>
    <property type="project" value="InterPro"/>
</dbReference>
<dbReference type="Proteomes" id="UP000823894">
    <property type="component" value="Unassembled WGS sequence"/>
</dbReference>
<dbReference type="InterPro" id="IPR009057">
    <property type="entry name" value="Homeodomain-like_sf"/>
</dbReference>
<gene>
    <name evidence="6" type="ORF">H9757_03680</name>
</gene>
<reference evidence="6" key="1">
    <citation type="journal article" date="2021" name="PeerJ">
        <title>Extensive microbial diversity within the chicken gut microbiome revealed by metagenomics and culture.</title>
        <authorList>
            <person name="Gilroy R."/>
            <person name="Ravi A."/>
            <person name="Getino M."/>
            <person name="Pursley I."/>
            <person name="Horton D.L."/>
            <person name="Alikhan N.F."/>
            <person name="Baker D."/>
            <person name="Gharbi K."/>
            <person name="Hall N."/>
            <person name="Watson M."/>
            <person name="Adriaenssens E.M."/>
            <person name="Foster-Nyarko E."/>
            <person name="Jarju S."/>
            <person name="Secka A."/>
            <person name="Antonio M."/>
            <person name="Oren A."/>
            <person name="Chaudhuri R.R."/>
            <person name="La Ragione R."/>
            <person name="Hildebrand F."/>
            <person name="Pallen M.J."/>
        </authorList>
    </citation>
    <scope>NUCLEOTIDE SEQUENCE</scope>
    <source>
        <strain evidence="6">ChiGjej1B1-1692</strain>
    </source>
</reference>
<evidence type="ECO:0000256" key="3">
    <source>
        <dbReference type="ARBA" id="ARBA00023159"/>
    </source>
</evidence>
<reference evidence="6" key="2">
    <citation type="submission" date="2021-04" db="EMBL/GenBank/DDBJ databases">
        <authorList>
            <person name="Gilroy R."/>
        </authorList>
    </citation>
    <scope>NUCLEOTIDE SEQUENCE</scope>
    <source>
        <strain evidence="6">ChiGjej1B1-1692</strain>
    </source>
</reference>
<keyword evidence="3" id="KW-0010">Activator</keyword>
<keyword evidence="2" id="KW-0238">DNA-binding</keyword>
<evidence type="ECO:0000259" key="5">
    <source>
        <dbReference type="PROSITE" id="PS01124"/>
    </source>
</evidence>
<protein>
    <submittedName>
        <fullName evidence="6">AraC family transcriptional regulator</fullName>
    </submittedName>
</protein>
<dbReference type="SUPFAM" id="SSF51215">
    <property type="entry name" value="Regulatory protein AraC"/>
    <property type="match status" value="1"/>
</dbReference>
<dbReference type="EMBL" id="DWWK01000044">
    <property type="protein sequence ID" value="HJC38156.1"/>
    <property type="molecule type" value="Genomic_DNA"/>
</dbReference>
<evidence type="ECO:0000313" key="7">
    <source>
        <dbReference type="Proteomes" id="UP000823894"/>
    </source>
</evidence>
<accession>A0A9D2NVA4</accession>
<evidence type="ECO:0000256" key="2">
    <source>
        <dbReference type="ARBA" id="ARBA00023125"/>
    </source>
</evidence>
<dbReference type="AlphaFoldDB" id="A0A9D2NVA4"/>
<dbReference type="SUPFAM" id="SSF46689">
    <property type="entry name" value="Homeodomain-like"/>
    <property type="match status" value="2"/>
</dbReference>
<evidence type="ECO:0000256" key="4">
    <source>
        <dbReference type="ARBA" id="ARBA00023163"/>
    </source>
</evidence>
<dbReference type="Gene3D" id="1.10.10.60">
    <property type="entry name" value="Homeodomain-like"/>
    <property type="match status" value="2"/>
</dbReference>
<keyword evidence="4" id="KW-0804">Transcription</keyword>
<dbReference type="SMART" id="SM00342">
    <property type="entry name" value="HTH_ARAC"/>
    <property type="match status" value="1"/>
</dbReference>
<dbReference type="PROSITE" id="PS01124">
    <property type="entry name" value="HTH_ARAC_FAMILY_2"/>
    <property type="match status" value="1"/>
</dbReference>
<organism evidence="6 7">
    <name type="scientific">Candidatus Mediterraneibacter faecigallinarum</name>
    <dbReference type="NCBI Taxonomy" id="2838669"/>
    <lineage>
        <taxon>Bacteria</taxon>
        <taxon>Bacillati</taxon>
        <taxon>Bacillota</taxon>
        <taxon>Clostridia</taxon>
        <taxon>Lachnospirales</taxon>
        <taxon>Lachnospiraceae</taxon>
        <taxon>Mediterraneibacter</taxon>
    </lineage>
</organism>
<evidence type="ECO:0000256" key="1">
    <source>
        <dbReference type="ARBA" id="ARBA00023015"/>
    </source>
</evidence>
<name>A0A9D2NVA4_9FIRM</name>
<dbReference type="InterPro" id="IPR018062">
    <property type="entry name" value="HTH_AraC-typ_CS"/>
</dbReference>
<proteinExistence type="predicted"/>
<dbReference type="PANTHER" id="PTHR46796">
    <property type="entry name" value="HTH-TYPE TRANSCRIPTIONAL ACTIVATOR RHAS-RELATED"/>
    <property type="match status" value="1"/>
</dbReference>
<dbReference type="InterPro" id="IPR003313">
    <property type="entry name" value="AraC-bd"/>
</dbReference>
<dbReference type="Gene3D" id="2.60.120.280">
    <property type="entry name" value="Regulatory protein AraC"/>
    <property type="match status" value="1"/>
</dbReference>
<dbReference type="Pfam" id="PF12833">
    <property type="entry name" value="HTH_18"/>
    <property type="match status" value="1"/>
</dbReference>
<feature type="domain" description="HTH araC/xylS-type" evidence="5">
    <location>
        <begin position="179"/>
        <end position="277"/>
    </location>
</feature>
<keyword evidence="1" id="KW-0805">Transcription regulation</keyword>
<dbReference type="PROSITE" id="PS00041">
    <property type="entry name" value="HTH_ARAC_FAMILY_1"/>
    <property type="match status" value="1"/>
</dbReference>
<comment type="caution">
    <text evidence="6">The sequence shown here is derived from an EMBL/GenBank/DDBJ whole genome shotgun (WGS) entry which is preliminary data.</text>
</comment>
<dbReference type="InterPro" id="IPR037923">
    <property type="entry name" value="HTH-like"/>
</dbReference>
<dbReference type="InterPro" id="IPR050204">
    <property type="entry name" value="AraC_XylS_family_regulators"/>
</dbReference>
<sequence length="282" mass="32343">MYSQEEKVSPRSDYYVYVPSTLARKLYLYPLHVGYFIYEPGYYIKRDRFDSFLIMYIVHGTVDIAAGDSICRAREGEFVLLDCYRPHQYGSRDEWEASWLHFDGTLAREYYREISSQYGIVLSPENPKALSHIMNKICNLFRTSSPIIEHEISGHITDLLNSLLAPMTRKSSSQPSAIVDSIAYINEHFQEQISLNHLADMANLSPYHFTRSFAKETGFTPHQYLINARVAAAKFMLKSSEIPVKDVGYSAGFHSESSFCTTFKKWVGVTPTQYRGDSSKQT</sequence>
<dbReference type="PRINTS" id="PR00032">
    <property type="entry name" value="HTHARAC"/>
</dbReference>